<feature type="non-terminal residue" evidence="1">
    <location>
        <position position="44"/>
    </location>
</feature>
<sequence>SISQHCESVETKVTIDGSNLFDICCPRCSSTVLRKSSAQLETKP</sequence>
<dbReference type="AlphaFoldDB" id="A0A8E0VF64"/>
<feature type="non-terminal residue" evidence="1">
    <location>
        <position position="1"/>
    </location>
</feature>
<organism evidence="1 2">
    <name type="scientific">Fasciolopsis buskii</name>
    <dbReference type="NCBI Taxonomy" id="27845"/>
    <lineage>
        <taxon>Eukaryota</taxon>
        <taxon>Metazoa</taxon>
        <taxon>Spiralia</taxon>
        <taxon>Lophotrochozoa</taxon>
        <taxon>Platyhelminthes</taxon>
        <taxon>Trematoda</taxon>
        <taxon>Digenea</taxon>
        <taxon>Plagiorchiida</taxon>
        <taxon>Echinostomata</taxon>
        <taxon>Echinostomatoidea</taxon>
        <taxon>Fasciolidae</taxon>
        <taxon>Fasciolopsis</taxon>
    </lineage>
</organism>
<accession>A0A8E0VF64</accession>
<comment type="caution">
    <text evidence="1">The sequence shown here is derived from an EMBL/GenBank/DDBJ whole genome shotgun (WGS) entry which is preliminary data.</text>
</comment>
<reference evidence="1" key="1">
    <citation type="submission" date="2019-05" db="EMBL/GenBank/DDBJ databases">
        <title>Annotation for the trematode Fasciolopsis buski.</title>
        <authorList>
            <person name="Choi Y.-J."/>
        </authorList>
    </citation>
    <scope>NUCLEOTIDE SEQUENCE</scope>
    <source>
        <strain evidence="1">HT</strain>
        <tissue evidence="1">Whole worm</tissue>
    </source>
</reference>
<evidence type="ECO:0000313" key="2">
    <source>
        <dbReference type="Proteomes" id="UP000728185"/>
    </source>
</evidence>
<gene>
    <name evidence="1" type="ORF">FBUS_11868</name>
</gene>
<dbReference type="Proteomes" id="UP000728185">
    <property type="component" value="Unassembled WGS sequence"/>
</dbReference>
<protein>
    <submittedName>
        <fullName evidence="1">RAB interacting factor</fullName>
    </submittedName>
</protein>
<evidence type="ECO:0000313" key="1">
    <source>
        <dbReference type="EMBL" id="KAA0184867.1"/>
    </source>
</evidence>
<keyword evidence="2" id="KW-1185">Reference proteome</keyword>
<name>A0A8E0VF64_9TREM</name>
<proteinExistence type="predicted"/>
<dbReference type="EMBL" id="LUCM01010851">
    <property type="protein sequence ID" value="KAA0184867.1"/>
    <property type="molecule type" value="Genomic_DNA"/>
</dbReference>